<comment type="caution">
    <text evidence="4">The sequence shown here is derived from an EMBL/GenBank/DDBJ whole genome shotgun (WGS) entry which is preliminary data.</text>
</comment>
<gene>
    <name evidence="4" type="primary">azaE_1</name>
    <name evidence="4" type="ORF">LSUE1_G001921</name>
</gene>
<proteinExistence type="inferred from homology"/>
<dbReference type="InterPro" id="IPR001509">
    <property type="entry name" value="Epimerase_deHydtase"/>
</dbReference>
<dbReference type="Gene3D" id="3.40.50.720">
    <property type="entry name" value="NAD(P)-binding Rossmann-like Domain"/>
    <property type="match status" value="1"/>
</dbReference>
<keyword evidence="1" id="KW-0560">Oxidoreductase</keyword>
<dbReference type="InterPro" id="IPR050425">
    <property type="entry name" value="NAD(P)_dehydrat-like"/>
</dbReference>
<keyword evidence="5" id="KW-1185">Reference proteome</keyword>
<evidence type="ECO:0000259" key="3">
    <source>
        <dbReference type="Pfam" id="PF01370"/>
    </source>
</evidence>
<dbReference type="Pfam" id="PF01370">
    <property type="entry name" value="Epimerase"/>
    <property type="match status" value="1"/>
</dbReference>
<dbReference type="GO" id="GO:0016616">
    <property type="term" value="F:oxidoreductase activity, acting on the CH-OH group of donors, NAD or NADP as acceptor"/>
    <property type="evidence" value="ECO:0007669"/>
    <property type="project" value="TreeGrafter"/>
</dbReference>
<organism evidence="4 5">
    <name type="scientific">Lachnellula suecica</name>
    <dbReference type="NCBI Taxonomy" id="602035"/>
    <lineage>
        <taxon>Eukaryota</taxon>
        <taxon>Fungi</taxon>
        <taxon>Dikarya</taxon>
        <taxon>Ascomycota</taxon>
        <taxon>Pezizomycotina</taxon>
        <taxon>Leotiomycetes</taxon>
        <taxon>Helotiales</taxon>
        <taxon>Lachnaceae</taxon>
        <taxon>Lachnellula</taxon>
    </lineage>
</organism>
<protein>
    <submittedName>
        <fullName evidence="4">Ketoreductase</fullName>
    </submittedName>
</protein>
<sequence>MPKRVLLTGGNGFIGSHILSKLLEFPHFSVRCTVRSEATATKLKADFHENKAQLETFIVPIISTPGAYNEAVKSDRPFDLVIHTASPFGGGSGQSNFEFLDPSIKGTTELLQAVKDHAPQVTRVVYLSSSASILDFSRVDAPPAKVYTEADWNPVTWEEALVGDEATAYRASKKFAEQAAWKFMDEKPKPKFDFVTLCPPATFGPPVHSVNRIQDLNESNARLWKLCNLGTASPVPRIPLHVQVDARDLAVAHIRAALIPSAGNKRIIISGGQFNFQEIFDIVRSNFKEMENRTTIGNPGVSSLAEGAYEYSNSQAKKVLGVEFRPFTETLIDTIQSILDIEKKESR</sequence>
<evidence type="ECO:0000256" key="2">
    <source>
        <dbReference type="ARBA" id="ARBA00023445"/>
    </source>
</evidence>
<name>A0A8T9CHF1_9HELO</name>
<dbReference type="PANTHER" id="PTHR10366:SF564">
    <property type="entry name" value="STEROL-4-ALPHA-CARBOXYLATE 3-DEHYDROGENASE, DECARBOXYLATING"/>
    <property type="match status" value="1"/>
</dbReference>
<dbReference type="SUPFAM" id="SSF51735">
    <property type="entry name" value="NAD(P)-binding Rossmann-fold domains"/>
    <property type="match status" value="1"/>
</dbReference>
<dbReference type="EMBL" id="QGMK01000134">
    <property type="protein sequence ID" value="TVY83957.1"/>
    <property type="molecule type" value="Genomic_DNA"/>
</dbReference>
<dbReference type="Proteomes" id="UP000469558">
    <property type="component" value="Unassembled WGS sequence"/>
</dbReference>
<dbReference type="OrthoDB" id="2735536at2759"/>
<reference evidence="4 5" key="1">
    <citation type="submission" date="2018-05" db="EMBL/GenBank/DDBJ databases">
        <title>Genome sequencing and assembly of the regulated plant pathogen Lachnellula willkommii and related sister species for the development of diagnostic species identification markers.</title>
        <authorList>
            <person name="Giroux E."/>
            <person name="Bilodeau G."/>
        </authorList>
    </citation>
    <scope>NUCLEOTIDE SEQUENCE [LARGE SCALE GENOMIC DNA]</scope>
    <source>
        <strain evidence="4 5">CBS 268.59</strain>
    </source>
</reference>
<feature type="domain" description="NAD-dependent epimerase/dehydratase" evidence="3">
    <location>
        <begin position="5"/>
        <end position="206"/>
    </location>
</feature>
<dbReference type="AlphaFoldDB" id="A0A8T9CHF1"/>
<evidence type="ECO:0000313" key="4">
    <source>
        <dbReference type="EMBL" id="TVY83957.1"/>
    </source>
</evidence>
<dbReference type="PANTHER" id="PTHR10366">
    <property type="entry name" value="NAD DEPENDENT EPIMERASE/DEHYDRATASE"/>
    <property type="match status" value="1"/>
</dbReference>
<accession>A0A8T9CHF1</accession>
<comment type="similarity">
    <text evidence="2">Belongs to the NAD(P)-dependent epimerase/dehydratase family. Dihydroflavonol-4-reductase subfamily.</text>
</comment>
<evidence type="ECO:0000313" key="5">
    <source>
        <dbReference type="Proteomes" id="UP000469558"/>
    </source>
</evidence>
<evidence type="ECO:0000256" key="1">
    <source>
        <dbReference type="ARBA" id="ARBA00023002"/>
    </source>
</evidence>
<dbReference type="InterPro" id="IPR036291">
    <property type="entry name" value="NAD(P)-bd_dom_sf"/>
</dbReference>